<feature type="domain" description="GATA-type" evidence="8">
    <location>
        <begin position="317"/>
        <end position="352"/>
    </location>
</feature>
<keyword evidence="10" id="KW-1185">Reference proteome</keyword>
<sequence>MSNRSSRRTLSPPIEPPAAQRSPGVVPLPSFQEFTESLTSDEEDTFGPQAQLPVPVFPSRLPSPSTPGDGSESSQRVGPSIASFVPPARPEAGGPLPARAPPIIHLGHHQDHQRLHPMQAPSAPAEFAPRLEGSPVIVDERPPINTPINAPINDDETIMPPEIWGNLEGIITAARSLYTFGLGLKEQHCRYAPGPYGTTVTVALLPSSKMVQMQLQSAFALKKKLREFEHLVRWEEAKAAPNANTGEVTAPPSSGLKPGGTAVGAAVGSEDAKNGGGVVDGGVEAGDASASTSSPRPKKKKRKTVSEPRPKNTIPARNPAGCCYNCGSVESTEWRRGPEGQRTLCNPCGIRYVKDKGPVQLVVPRINAWMPIEVSDVPVPAGRAASASGGRNGLRVWEFV</sequence>
<keyword evidence="3" id="KW-0862">Zinc</keyword>
<protein>
    <recommendedName>
        <fullName evidence="8">GATA-type domain-containing protein</fullName>
    </recommendedName>
</protein>
<evidence type="ECO:0000313" key="10">
    <source>
        <dbReference type="Proteomes" id="UP001174936"/>
    </source>
</evidence>
<feature type="region of interest" description="Disordered" evidence="7">
    <location>
        <begin position="1"/>
        <end position="99"/>
    </location>
</feature>
<keyword evidence="5" id="KW-0804">Transcription</keyword>
<dbReference type="PANTHER" id="PTHR47172">
    <property type="entry name" value="OS01G0976800 PROTEIN"/>
    <property type="match status" value="1"/>
</dbReference>
<dbReference type="GO" id="GO:0006355">
    <property type="term" value="P:regulation of DNA-templated transcription"/>
    <property type="evidence" value="ECO:0007669"/>
    <property type="project" value="InterPro"/>
</dbReference>
<accession>A0AA39YPU0</accession>
<evidence type="ECO:0000256" key="4">
    <source>
        <dbReference type="ARBA" id="ARBA00023015"/>
    </source>
</evidence>
<feature type="compositionally biased region" description="Gly residues" evidence="7">
    <location>
        <begin position="274"/>
        <end position="284"/>
    </location>
</feature>
<dbReference type="SUPFAM" id="SSF57716">
    <property type="entry name" value="Glucocorticoid receptor-like (DNA-binding domain)"/>
    <property type="match status" value="1"/>
</dbReference>
<keyword evidence="4" id="KW-0805">Transcription regulation</keyword>
<dbReference type="InterPro" id="IPR013088">
    <property type="entry name" value="Znf_NHR/GATA"/>
</dbReference>
<keyword evidence="2 6" id="KW-0863">Zinc-finger</keyword>
<evidence type="ECO:0000256" key="7">
    <source>
        <dbReference type="SAM" id="MobiDB-lite"/>
    </source>
</evidence>
<gene>
    <name evidence="9" type="ORF">B0T16DRAFT_486713</name>
</gene>
<dbReference type="SMART" id="SM00401">
    <property type="entry name" value="ZnF_GATA"/>
    <property type="match status" value="1"/>
</dbReference>
<evidence type="ECO:0000256" key="6">
    <source>
        <dbReference type="PROSITE-ProRule" id="PRU00094"/>
    </source>
</evidence>
<dbReference type="EMBL" id="JAULSV010000001">
    <property type="protein sequence ID" value="KAK0655035.1"/>
    <property type="molecule type" value="Genomic_DNA"/>
</dbReference>
<evidence type="ECO:0000256" key="5">
    <source>
        <dbReference type="ARBA" id="ARBA00023163"/>
    </source>
</evidence>
<keyword evidence="1" id="KW-0479">Metal-binding</keyword>
<dbReference type="Pfam" id="PF00320">
    <property type="entry name" value="GATA"/>
    <property type="match status" value="1"/>
</dbReference>
<dbReference type="Gene3D" id="3.30.50.10">
    <property type="entry name" value="Erythroid Transcription Factor GATA-1, subunit A"/>
    <property type="match status" value="1"/>
</dbReference>
<dbReference type="AlphaFoldDB" id="A0AA39YPU0"/>
<evidence type="ECO:0000313" key="9">
    <source>
        <dbReference type="EMBL" id="KAK0655035.1"/>
    </source>
</evidence>
<evidence type="ECO:0000256" key="2">
    <source>
        <dbReference type="ARBA" id="ARBA00022771"/>
    </source>
</evidence>
<feature type="region of interest" description="Disordered" evidence="7">
    <location>
        <begin position="242"/>
        <end position="317"/>
    </location>
</feature>
<evidence type="ECO:0000256" key="3">
    <source>
        <dbReference type="ARBA" id="ARBA00022833"/>
    </source>
</evidence>
<dbReference type="GO" id="GO:0008270">
    <property type="term" value="F:zinc ion binding"/>
    <property type="evidence" value="ECO:0007669"/>
    <property type="project" value="UniProtKB-KW"/>
</dbReference>
<proteinExistence type="predicted"/>
<dbReference type="PANTHER" id="PTHR47172:SF24">
    <property type="entry name" value="GATA ZINC FINGER DOMAIN-CONTAINING PROTEIN 14-RELATED"/>
    <property type="match status" value="1"/>
</dbReference>
<dbReference type="InterPro" id="IPR000679">
    <property type="entry name" value="Znf_GATA"/>
</dbReference>
<feature type="compositionally biased region" description="Low complexity" evidence="7">
    <location>
        <begin position="285"/>
        <end position="295"/>
    </location>
</feature>
<evidence type="ECO:0000256" key="1">
    <source>
        <dbReference type="ARBA" id="ARBA00022723"/>
    </source>
</evidence>
<name>A0AA39YPU0_9PEZI</name>
<evidence type="ECO:0000259" key="8">
    <source>
        <dbReference type="PROSITE" id="PS50114"/>
    </source>
</evidence>
<feature type="compositionally biased region" description="Polar residues" evidence="7">
    <location>
        <begin position="62"/>
        <end position="77"/>
    </location>
</feature>
<dbReference type="CDD" id="cd00202">
    <property type="entry name" value="ZnF_GATA"/>
    <property type="match status" value="1"/>
</dbReference>
<dbReference type="PROSITE" id="PS50114">
    <property type="entry name" value="GATA_ZN_FINGER_2"/>
    <property type="match status" value="1"/>
</dbReference>
<dbReference type="Proteomes" id="UP001174936">
    <property type="component" value="Unassembled WGS sequence"/>
</dbReference>
<reference evidence="9" key="1">
    <citation type="submission" date="2023-06" db="EMBL/GenBank/DDBJ databases">
        <title>Genome-scale phylogeny and comparative genomics of the fungal order Sordariales.</title>
        <authorList>
            <consortium name="Lawrence Berkeley National Laboratory"/>
            <person name="Hensen N."/>
            <person name="Bonometti L."/>
            <person name="Westerberg I."/>
            <person name="Brannstrom I.O."/>
            <person name="Guillou S."/>
            <person name="Cros-Aarteil S."/>
            <person name="Calhoun S."/>
            <person name="Haridas S."/>
            <person name="Kuo A."/>
            <person name="Mondo S."/>
            <person name="Pangilinan J."/>
            <person name="Riley R."/>
            <person name="Labutti K."/>
            <person name="Andreopoulos B."/>
            <person name="Lipzen A."/>
            <person name="Chen C."/>
            <person name="Yanf M."/>
            <person name="Daum C."/>
            <person name="Ng V."/>
            <person name="Clum A."/>
            <person name="Steindorff A."/>
            <person name="Ohm R."/>
            <person name="Martin F."/>
            <person name="Silar P."/>
            <person name="Natvig D."/>
            <person name="Lalanne C."/>
            <person name="Gautier V."/>
            <person name="Ament-Velasquez S.L."/>
            <person name="Kruys A."/>
            <person name="Hutchinson M.I."/>
            <person name="Powell A.J."/>
            <person name="Barry K."/>
            <person name="Miller A.N."/>
            <person name="Grigoriev I.V."/>
            <person name="Debuchy R."/>
            <person name="Gladieux P."/>
            <person name="Thoren M.H."/>
            <person name="Johannesson H."/>
        </authorList>
    </citation>
    <scope>NUCLEOTIDE SEQUENCE</scope>
    <source>
        <strain evidence="9">SMH2532-1</strain>
    </source>
</reference>
<comment type="caution">
    <text evidence="9">The sequence shown here is derived from an EMBL/GenBank/DDBJ whole genome shotgun (WGS) entry which is preliminary data.</text>
</comment>
<organism evidence="9 10">
    <name type="scientific">Cercophora newfieldiana</name>
    <dbReference type="NCBI Taxonomy" id="92897"/>
    <lineage>
        <taxon>Eukaryota</taxon>
        <taxon>Fungi</taxon>
        <taxon>Dikarya</taxon>
        <taxon>Ascomycota</taxon>
        <taxon>Pezizomycotina</taxon>
        <taxon>Sordariomycetes</taxon>
        <taxon>Sordariomycetidae</taxon>
        <taxon>Sordariales</taxon>
        <taxon>Lasiosphaeriaceae</taxon>
        <taxon>Cercophora</taxon>
    </lineage>
</organism>
<dbReference type="GO" id="GO:0043565">
    <property type="term" value="F:sequence-specific DNA binding"/>
    <property type="evidence" value="ECO:0007669"/>
    <property type="project" value="InterPro"/>
</dbReference>